<dbReference type="EMBL" id="BAABCP010000002">
    <property type="protein sequence ID" value="GAA3947727.1"/>
    <property type="molecule type" value="Genomic_DNA"/>
</dbReference>
<sequence length="67" mass="7441">MPTIDTTKVLNERIAYWVMRGRIDIAREFATELAKDRDNRPTLAESEAATEAVLAHRHLAHAALAAA</sequence>
<evidence type="ECO:0000313" key="2">
    <source>
        <dbReference type="Proteomes" id="UP001501591"/>
    </source>
</evidence>
<protein>
    <recommendedName>
        <fullName evidence="3">Antitoxin VbhA domain-containing protein</fullName>
    </recommendedName>
</protein>
<evidence type="ECO:0008006" key="3">
    <source>
        <dbReference type="Google" id="ProtNLM"/>
    </source>
</evidence>
<name>A0ABP7NI78_9MICO</name>
<comment type="caution">
    <text evidence="1">The sequence shown here is derived from an EMBL/GenBank/DDBJ whole genome shotgun (WGS) entry which is preliminary data.</text>
</comment>
<accession>A0ABP7NI78</accession>
<proteinExistence type="predicted"/>
<reference evidence="2" key="1">
    <citation type="journal article" date="2019" name="Int. J. Syst. Evol. Microbiol.">
        <title>The Global Catalogue of Microorganisms (GCM) 10K type strain sequencing project: providing services to taxonomists for standard genome sequencing and annotation.</title>
        <authorList>
            <consortium name="The Broad Institute Genomics Platform"/>
            <consortium name="The Broad Institute Genome Sequencing Center for Infectious Disease"/>
            <person name="Wu L."/>
            <person name="Ma J."/>
        </authorList>
    </citation>
    <scope>NUCLEOTIDE SEQUENCE [LARGE SCALE GENOMIC DNA]</scope>
    <source>
        <strain evidence="2">JCM 17024</strain>
    </source>
</reference>
<organism evidence="1 2">
    <name type="scientific">Microbacterium soli</name>
    <dbReference type="NCBI Taxonomy" id="446075"/>
    <lineage>
        <taxon>Bacteria</taxon>
        <taxon>Bacillati</taxon>
        <taxon>Actinomycetota</taxon>
        <taxon>Actinomycetes</taxon>
        <taxon>Micrococcales</taxon>
        <taxon>Microbacteriaceae</taxon>
        <taxon>Microbacterium</taxon>
    </lineage>
</organism>
<dbReference type="Proteomes" id="UP001501591">
    <property type="component" value="Unassembled WGS sequence"/>
</dbReference>
<dbReference type="RefSeq" id="WP_344820221.1">
    <property type="nucleotide sequence ID" value="NZ_BAABCP010000002.1"/>
</dbReference>
<gene>
    <name evidence="1" type="ORF">GCM10022383_26920</name>
</gene>
<evidence type="ECO:0000313" key="1">
    <source>
        <dbReference type="EMBL" id="GAA3947727.1"/>
    </source>
</evidence>
<keyword evidence="2" id="KW-1185">Reference proteome</keyword>